<dbReference type="InterPro" id="IPR014549">
    <property type="entry name" value="FlgO"/>
</dbReference>
<keyword evidence="4" id="KW-1185">Reference proteome</keyword>
<evidence type="ECO:0000259" key="2">
    <source>
        <dbReference type="Pfam" id="PF17680"/>
    </source>
</evidence>
<dbReference type="PIRSF" id="PIRSF028688">
    <property type="entry name" value="UCP_imp_028688"/>
    <property type="match status" value="1"/>
</dbReference>
<protein>
    <recommendedName>
        <fullName evidence="2">FlgO domain-containing protein</fullName>
    </recommendedName>
</protein>
<keyword evidence="1" id="KW-0732">Signal</keyword>
<dbReference type="RefSeq" id="WP_205310272.1">
    <property type="nucleotide sequence ID" value="NZ_JAERPS020000001.1"/>
</dbReference>
<feature type="chain" id="PRO_5046977610" description="FlgO domain-containing protein" evidence="1">
    <location>
        <begin position="23"/>
        <end position="191"/>
    </location>
</feature>
<feature type="signal peptide" evidence="1">
    <location>
        <begin position="1"/>
        <end position="22"/>
    </location>
</feature>
<sequence length="191" mass="21213">MQKLTMALAFSLLLVTCPGSSAVSNYDHIVHPNNVFQDSYTPGRHKLSLANYVEQMVLSLKRNGTVPTEGSIAVASFVDFDASLTHSHALGNQLAENFITQLQKFGYNVNETKANGKLIIDSKGDFVFSRKKRTRFTRTNYCCVLTGTLIYAPTGIEVNTRLFNTRDNSLISSSQTTIPYFVTRHLGVVVR</sequence>
<feature type="domain" description="FlgO" evidence="2">
    <location>
        <begin position="54"/>
        <end position="181"/>
    </location>
</feature>
<evidence type="ECO:0000313" key="4">
    <source>
        <dbReference type="Proteomes" id="UP000663814"/>
    </source>
</evidence>
<name>A0ABS7X638_9GAMM</name>
<dbReference type="InterPro" id="IPR041215">
    <property type="entry name" value="FlgO_dom"/>
</dbReference>
<proteinExistence type="predicted"/>
<evidence type="ECO:0000313" key="3">
    <source>
        <dbReference type="EMBL" id="MBZ9610183.1"/>
    </source>
</evidence>
<reference evidence="3 4" key="1">
    <citation type="submission" date="2020-12" db="EMBL/GenBank/DDBJ databases">
        <authorList>
            <person name="Ruan W."/>
            <person name="Khan S.A."/>
            <person name="Jeon C.O."/>
        </authorList>
    </citation>
    <scope>NUCLEOTIDE SEQUENCE [LARGE SCALE GENOMIC DNA]</scope>
    <source>
        <strain evidence="3 4">MA-13</strain>
    </source>
</reference>
<reference evidence="3 4" key="2">
    <citation type="submission" date="2021-08" db="EMBL/GenBank/DDBJ databases">
        <title>Rheinheimera aquimaris sp. nov., isolated from seawater of the East Sea in Korea.</title>
        <authorList>
            <person name="Kim K.H."/>
            <person name="Wenting R."/>
            <person name="Kim K.R."/>
            <person name="Jeon C.O."/>
        </authorList>
    </citation>
    <scope>NUCLEOTIDE SEQUENCE [LARGE SCALE GENOMIC DNA]</scope>
    <source>
        <strain evidence="3 4">MA-13</strain>
    </source>
</reference>
<comment type="caution">
    <text evidence="3">The sequence shown here is derived from an EMBL/GenBank/DDBJ whole genome shotgun (WGS) entry which is preliminary data.</text>
</comment>
<dbReference type="EMBL" id="JAERPS020000001">
    <property type="protein sequence ID" value="MBZ9610183.1"/>
    <property type="molecule type" value="Genomic_DNA"/>
</dbReference>
<accession>A0ABS7X638</accession>
<dbReference type="Pfam" id="PF17680">
    <property type="entry name" value="FlgO"/>
    <property type="match status" value="1"/>
</dbReference>
<evidence type="ECO:0000256" key="1">
    <source>
        <dbReference type="SAM" id="SignalP"/>
    </source>
</evidence>
<dbReference type="Proteomes" id="UP000663814">
    <property type="component" value="Unassembled WGS sequence"/>
</dbReference>
<gene>
    <name evidence="3" type="ORF">I4W93_001105</name>
</gene>
<organism evidence="3 4">
    <name type="scientific">Rheinheimera maricola</name>
    <dbReference type="NCBI Taxonomy" id="2793282"/>
    <lineage>
        <taxon>Bacteria</taxon>
        <taxon>Pseudomonadati</taxon>
        <taxon>Pseudomonadota</taxon>
        <taxon>Gammaproteobacteria</taxon>
        <taxon>Chromatiales</taxon>
        <taxon>Chromatiaceae</taxon>
        <taxon>Rheinheimera</taxon>
    </lineage>
</organism>